<evidence type="ECO:0000313" key="4">
    <source>
        <dbReference type="EMBL" id="AKU91525.1"/>
    </source>
</evidence>
<sequence length="576" mass="62234">MADTLKITDAGGGTRRLELAGSSLTIGRGEGCGLVLAGSDVSKRHARLRARGSAWEVEDLGSTNGTFLNGSRLAGPRELGVGDELGIGTYRLSLGRDTDVPGAKEAGETRTAAPSPASQKSGRAGGDPPSPALERAPGQTDGRRPAAPANRGEDRAALRKELHDRLIEALDLRRLDLDKLGDDQLRARSEKALEGILADLGAQGRLESIGDRRQLLADVIDEVLGLGPLEELLADDEISEVMVNHADQIFVEKHGRIVPCEKTFSSNRAVLAVIERIVAPIGRRIDESSPLVDARLKDGSRVHAVIPPLALKGPCITIRKFKREKLTAPDLVRFGSMTERMARLLEIAVLAKKNIVISGGTGSGKTTLLNVLTSFIPEGERIVTVEDAAELQIRQAHWVQLESRPPNLEGKGAITIRELVKNCLRMRPDRIVVGECRAGEALDMLQAMNTGHDGSLTTLHANTPRDALSRLETMCLMSGMDLPVRAIREQVASAVDLIVQQTRCSDGSRRVTSITELTGMEGDIVTLQEIFAWDQQGYDAEGRVVGRHVASGFIPKFCEDLSRRGMAVTADLFREE</sequence>
<dbReference type="InterPro" id="IPR008984">
    <property type="entry name" value="SMAD_FHA_dom_sf"/>
</dbReference>
<dbReference type="KEGG" id="vin:AKJ08_1912"/>
<dbReference type="GO" id="GO:0016887">
    <property type="term" value="F:ATP hydrolysis activity"/>
    <property type="evidence" value="ECO:0007669"/>
    <property type="project" value="InterPro"/>
</dbReference>
<keyword evidence="4" id="KW-0378">Hydrolase</keyword>
<dbReference type="PROSITE" id="PS50006">
    <property type="entry name" value="FHA_DOMAIN"/>
    <property type="match status" value="1"/>
</dbReference>
<reference evidence="4 5" key="1">
    <citation type="submission" date="2015-08" db="EMBL/GenBank/DDBJ databases">
        <authorList>
            <person name="Babu N.S."/>
            <person name="Beckwith C.J."/>
            <person name="Beseler K.G."/>
            <person name="Brison A."/>
            <person name="Carone J.V."/>
            <person name="Caskin T.P."/>
            <person name="Diamond M."/>
            <person name="Durham M.E."/>
            <person name="Foxe J.M."/>
            <person name="Go M."/>
            <person name="Henderson B.A."/>
            <person name="Jones I.B."/>
            <person name="McGettigan J.A."/>
            <person name="Micheletti S.J."/>
            <person name="Nasrallah M.E."/>
            <person name="Ortiz D."/>
            <person name="Piller C.R."/>
            <person name="Privatt S.R."/>
            <person name="Schneider S.L."/>
            <person name="Sharp S."/>
            <person name="Smith T.C."/>
            <person name="Stanton J.D."/>
            <person name="Ullery H.E."/>
            <person name="Wilson R.J."/>
            <person name="Serrano M.G."/>
            <person name="Buck G."/>
            <person name="Lee V."/>
            <person name="Wang Y."/>
            <person name="Carvalho R."/>
            <person name="Voegtly L."/>
            <person name="Shi R."/>
            <person name="Duckworth R."/>
            <person name="Johnson A."/>
            <person name="Loviza R."/>
            <person name="Walstead R."/>
            <person name="Shah Z."/>
            <person name="Kiflezghi M."/>
            <person name="Wade K."/>
            <person name="Ball S.L."/>
            <person name="Bradley K.W."/>
            <person name="Asai D.J."/>
            <person name="Bowman C.A."/>
            <person name="Russell D.A."/>
            <person name="Pope W.H."/>
            <person name="Jacobs-Sera D."/>
            <person name="Hendrix R.W."/>
            <person name="Hatfull G.F."/>
        </authorList>
    </citation>
    <scope>NUCLEOTIDE SEQUENCE [LARGE SCALE GENOMIC DNA]</scope>
    <source>
        <strain evidence="4 5">DSM 27710</strain>
    </source>
</reference>
<dbReference type="Proteomes" id="UP000055590">
    <property type="component" value="Chromosome"/>
</dbReference>
<dbReference type="InterPro" id="IPR027417">
    <property type="entry name" value="P-loop_NTPase"/>
</dbReference>
<dbReference type="PATRIC" id="fig|1391653.3.peg.2002"/>
<dbReference type="STRING" id="1391653.AKJ08_1912"/>
<comment type="similarity">
    <text evidence="1">Belongs to the GSP E family.</text>
</comment>
<dbReference type="OrthoDB" id="9810761at2"/>
<gene>
    <name evidence="4" type="ORF">AKJ08_1912</name>
</gene>
<keyword evidence="5" id="KW-1185">Reference proteome</keyword>
<dbReference type="InterPro" id="IPR001482">
    <property type="entry name" value="T2SS/T4SS_dom"/>
</dbReference>
<dbReference type="CDD" id="cd01130">
    <property type="entry name" value="VirB11-like_ATPase"/>
    <property type="match status" value="1"/>
</dbReference>
<dbReference type="InterPro" id="IPR050921">
    <property type="entry name" value="T4SS_GSP_E_ATPase"/>
</dbReference>
<dbReference type="SUPFAM" id="SSF49879">
    <property type="entry name" value="SMAD/FHA domain"/>
    <property type="match status" value="1"/>
</dbReference>
<evidence type="ECO:0000313" key="5">
    <source>
        <dbReference type="Proteomes" id="UP000055590"/>
    </source>
</evidence>
<dbReference type="CDD" id="cd00060">
    <property type="entry name" value="FHA"/>
    <property type="match status" value="1"/>
</dbReference>
<evidence type="ECO:0000259" key="3">
    <source>
        <dbReference type="PROSITE" id="PS50006"/>
    </source>
</evidence>
<dbReference type="Gene3D" id="3.40.50.300">
    <property type="entry name" value="P-loop containing nucleotide triphosphate hydrolases"/>
    <property type="match status" value="1"/>
</dbReference>
<accession>A0A0K1PDC7</accession>
<dbReference type="Gene3D" id="2.60.200.20">
    <property type="match status" value="1"/>
</dbReference>
<name>A0A0K1PDC7_9BACT</name>
<organism evidence="4 5">
    <name type="scientific">Vulgatibacter incomptus</name>
    <dbReference type="NCBI Taxonomy" id="1391653"/>
    <lineage>
        <taxon>Bacteria</taxon>
        <taxon>Pseudomonadati</taxon>
        <taxon>Myxococcota</taxon>
        <taxon>Myxococcia</taxon>
        <taxon>Myxococcales</taxon>
        <taxon>Cystobacterineae</taxon>
        <taxon>Vulgatibacteraceae</taxon>
        <taxon>Vulgatibacter</taxon>
    </lineage>
</organism>
<feature type="domain" description="FHA" evidence="3">
    <location>
        <begin position="24"/>
        <end position="73"/>
    </location>
</feature>
<feature type="region of interest" description="Disordered" evidence="2">
    <location>
        <begin position="93"/>
        <end position="154"/>
    </location>
</feature>
<dbReference type="Pfam" id="PF00437">
    <property type="entry name" value="T2SSE"/>
    <property type="match status" value="1"/>
</dbReference>
<dbReference type="SMART" id="SM00240">
    <property type="entry name" value="FHA"/>
    <property type="match status" value="1"/>
</dbReference>
<dbReference type="AlphaFoldDB" id="A0A0K1PDC7"/>
<dbReference type="RefSeq" id="WP_050725824.1">
    <property type="nucleotide sequence ID" value="NZ_CP012332.1"/>
</dbReference>
<evidence type="ECO:0000256" key="1">
    <source>
        <dbReference type="ARBA" id="ARBA00006611"/>
    </source>
</evidence>
<dbReference type="SUPFAM" id="SSF52540">
    <property type="entry name" value="P-loop containing nucleoside triphosphate hydrolases"/>
    <property type="match status" value="1"/>
</dbReference>
<dbReference type="EMBL" id="CP012332">
    <property type="protein sequence ID" value="AKU91525.1"/>
    <property type="molecule type" value="Genomic_DNA"/>
</dbReference>
<dbReference type="PANTHER" id="PTHR30486:SF15">
    <property type="entry name" value="TYPE II_IV SECRETION SYSTEM ATPASE"/>
    <property type="match status" value="1"/>
</dbReference>
<dbReference type="Gene3D" id="3.30.450.380">
    <property type="match status" value="1"/>
</dbReference>
<proteinExistence type="inferred from homology"/>
<dbReference type="PANTHER" id="PTHR30486">
    <property type="entry name" value="TWITCHING MOTILITY PROTEIN PILT"/>
    <property type="match status" value="1"/>
</dbReference>
<evidence type="ECO:0000256" key="2">
    <source>
        <dbReference type="SAM" id="MobiDB-lite"/>
    </source>
</evidence>
<dbReference type="Pfam" id="PF00498">
    <property type="entry name" value="FHA"/>
    <property type="match status" value="1"/>
</dbReference>
<dbReference type="InterPro" id="IPR000253">
    <property type="entry name" value="FHA_dom"/>
</dbReference>
<protein>
    <submittedName>
        <fullName evidence="4">Type II/IV secretion system ATP hydrolase TadA/VirB11/CpaF, TadA subfamily</fullName>
    </submittedName>
</protein>